<organism evidence="1">
    <name type="scientific">Moorena producens (strain JHB)</name>
    <dbReference type="NCBI Taxonomy" id="1454205"/>
    <lineage>
        <taxon>Bacteria</taxon>
        <taxon>Bacillati</taxon>
        <taxon>Cyanobacteriota</taxon>
        <taxon>Cyanophyceae</taxon>
        <taxon>Coleofasciculales</taxon>
        <taxon>Coleofasciculaceae</taxon>
        <taxon>Moorena</taxon>
    </lineage>
</organism>
<sequence>MSADIICINHSLWWAVGTNGLCQLILSVSTTAHPRSNLCGMGILRGTGIKPVSIYSRAGRMPTLLRFNRWLGGQDAHSTPIQ</sequence>
<reference evidence="1" key="2">
    <citation type="submission" date="2022-10" db="EMBL/GenBank/DDBJ databases">
        <authorList>
            <person name="Ngo T.-E."/>
        </authorList>
    </citation>
    <scope>NUCLEOTIDE SEQUENCE</scope>
    <source>
        <strain evidence="1">JHB</strain>
    </source>
</reference>
<evidence type="ECO:0000313" key="1">
    <source>
        <dbReference type="EMBL" id="WAN69261.1"/>
    </source>
</evidence>
<dbReference type="Proteomes" id="UP000176944">
    <property type="component" value="Chromosome"/>
</dbReference>
<name>A0A9Q9UVW7_MOOP1</name>
<dbReference type="AlphaFoldDB" id="A0A9Q9UVW7"/>
<proteinExistence type="predicted"/>
<reference evidence="1" key="1">
    <citation type="journal article" date="2017" name="Proc. Natl. Acad. Sci. U.S.A.">
        <title>Comparative genomics uncovers the prolific and distinctive metabolic potential of the cyanobacterial genus Moorea.</title>
        <authorList>
            <person name="Leao T."/>
            <person name="Castelao G."/>
            <person name="Korobeynikov A."/>
            <person name="Monroe E.A."/>
            <person name="Podell S."/>
            <person name="Glukhov E."/>
            <person name="Allen E.E."/>
            <person name="Gerwick W.H."/>
            <person name="Gerwick L."/>
        </authorList>
    </citation>
    <scope>NUCLEOTIDE SEQUENCE</scope>
    <source>
        <strain evidence="1">JHB</strain>
    </source>
</reference>
<protein>
    <submittedName>
        <fullName evidence="1">Uncharacterized protein</fullName>
    </submittedName>
</protein>
<gene>
    <name evidence="1" type="ORF">BJP36_43665</name>
</gene>
<dbReference type="EMBL" id="CP017708">
    <property type="protein sequence ID" value="WAN69261.1"/>
    <property type="molecule type" value="Genomic_DNA"/>
</dbReference>
<accession>A0A9Q9UVW7</accession>